<protein>
    <recommendedName>
        <fullName evidence="2">Reverse transcriptase domain-containing protein</fullName>
    </recommendedName>
</protein>
<proteinExistence type="predicted"/>
<evidence type="ECO:0008006" key="2">
    <source>
        <dbReference type="Google" id="ProtNLM"/>
    </source>
</evidence>
<accession>A0A1B6GPN0</accession>
<name>A0A1B6GPN0_9HEMI</name>
<dbReference type="EMBL" id="GECZ01005381">
    <property type="protein sequence ID" value="JAS64388.1"/>
    <property type="molecule type" value="Transcribed_RNA"/>
</dbReference>
<reference evidence="1" key="1">
    <citation type="submission" date="2015-11" db="EMBL/GenBank/DDBJ databases">
        <title>De novo transcriptome assembly of four potential Pierce s Disease insect vectors from Arizona vineyards.</title>
        <authorList>
            <person name="Tassone E.E."/>
        </authorList>
    </citation>
    <scope>NUCLEOTIDE SEQUENCE</scope>
</reference>
<evidence type="ECO:0000313" key="1">
    <source>
        <dbReference type="EMBL" id="JAS64388.1"/>
    </source>
</evidence>
<organism evidence="1">
    <name type="scientific">Cuerna arida</name>
    <dbReference type="NCBI Taxonomy" id="1464854"/>
    <lineage>
        <taxon>Eukaryota</taxon>
        <taxon>Metazoa</taxon>
        <taxon>Ecdysozoa</taxon>
        <taxon>Arthropoda</taxon>
        <taxon>Hexapoda</taxon>
        <taxon>Insecta</taxon>
        <taxon>Pterygota</taxon>
        <taxon>Neoptera</taxon>
        <taxon>Paraneoptera</taxon>
        <taxon>Hemiptera</taxon>
        <taxon>Auchenorrhyncha</taxon>
        <taxon>Membracoidea</taxon>
        <taxon>Cicadellidae</taxon>
        <taxon>Cicadellinae</taxon>
        <taxon>Proconiini</taxon>
        <taxon>Cuerna</taxon>
    </lineage>
</organism>
<gene>
    <name evidence="1" type="ORF">g.42381</name>
</gene>
<dbReference type="PANTHER" id="PTHR47510">
    <property type="entry name" value="REVERSE TRANSCRIPTASE DOMAIN-CONTAINING PROTEIN"/>
    <property type="match status" value="1"/>
</dbReference>
<dbReference type="AlphaFoldDB" id="A0A1B6GPN0"/>
<feature type="non-terminal residue" evidence="1">
    <location>
        <position position="378"/>
    </location>
</feature>
<dbReference type="PANTHER" id="PTHR47510:SF3">
    <property type="entry name" value="ENDO_EXONUCLEASE_PHOSPHATASE DOMAIN-CONTAINING PROTEIN"/>
    <property type="match status" value="1"/>
</dbReference>
<sequence length="378" mass="42477">MSLLDNVVSNFNSDFMECSSSFSPLSDHEAQFISIKIPLPSKTPYVRKRLFTQHNIQLYISLIQNVDWGFVHQTGDVNESFRLFSDCINRCVLAAFPLKWVRDGQFNAGKSSISRELKDFANKNFDLGILARDFQDPGLKALFKFRQKQFRKLLIAEKKAKIGRELVESNCPQKAVWNIVRRETDGPFNRVKIPPLVSNGELISSPIEVAKVFNDHFASINSSSSTKGAAHISNSSSNVHDHNSMFFGPVSQVEVERAILSLKTKTSSGIDGISSSLLKKSYKPILTVITELFNASLQSGIFPDIFKVSKIIPVFKKGDRGNVDNYRPIALLPTFSKVLEKLVYDKLVSFLAIYDLIIPYQFGFRSNLSTTDALVDFT</sequence>